<evidence type="ECO:0000256" key="3">
    <source>
        <dbReference type="ARBA" id="ARBA00022475"/>
    </source>
</evidence>
<comment type="similarity">
    <text evidence="7">Belongs to the binding-protein-dependent transport system permease family.</text>
</comment>
<dbReference type="Pfam" id="PF00528">
    <property type="entry name" value="BPD_transp_1"/>
    <property type="match status" value="1"/>
</dbReference>
<comment type="subcellular location">
    <subcellularLocation>
        <location evidence="1 7">Cell membrane</location>
        <topology evidence="1 7">Multi-pass membrane protein</topology>
    </subcellularLocation>
</comment>
<reference evidence="10 12" key="2">
    <citation type="submission" date="2018-08" db="EMBL/GenBank/DDBJ databases">
        <title>Brachybacterium saurashtrense DSM 23186.</title>
        <authorList>
            <person name="Li Y."/>
        </authorList>
    </citation>
    <scope>NUCLEOTIDE SEQUENCE [LARGE SCALE GENOMIC DNA]</scope>
    <source>
        <strain evidence="10 12">DSM 23186</strain>
    </source>
</reference>
<dbReference type="Proteomes" id="UP000282185">
    <property type="component" value="Unassembled WGS sequence"/>
</dbReference>
<dbReference type="InterPro" id="IPR050809">
    <property type="entry name" value="UgpAE/MalFG_permease"/>
</dbReference>
<feature type="transmembrane region" description="Helical" evidence="7">
    <location>
        <begin position="206"/>
        <end position="227"/>
    </location>
</feature>
<dbReference type="Gene3D" id="1.10.3720.10">
    <property type="entry name" value="MetI-like"/>
    <property type="match status" value="1"/>
</dbReference>
<gene>
    <name evidence="9" type="ORF">DWV08_16430</name>
    <name evidence="10" type="ORF">DXU92_16325</name>
</gene>
<dbReference type="InterPro" id="IPR000515">
    <property type="entry name" value="MetI-like"/>
</dbReference>
<dbReference type="EMBL" id="CP031356">
    <property type="protein sequence ID" value="AXK47049.1"/>
    <property type="molecule type" value="Genomic_DNA"/>
</dbReference>
<dbReference type="PANTHER" id="PTHR43227">
    <property type="entry name" value="BLL4140 PROTEIN"/>
    <property type="match status" value="1"/>
</dbReference>
<keyword evidence="3" id="KW-1003">Cell membrane</keyword>
<evidence type="ECO:0000256" key="1">
    <source>
        <dbReference type="ARBA" id="ARBA00004651"/>
    </source>
</evidence>
<proteinExistence type="inferred from homology"/>
<dbReference type="EMBL" id="QSWH01000011">
    <property type="protein sequence ID" value="RRR20898.1"/>
    <property type="molecule type" value="Genomic_DNA"/>
</dbReference>
<evidence type="ECO:0000256" key="5">
    <source>
        <dbReference type="ARBA" id="ARBA00022989"/>
    </source>
</evidence>
<evidence type="ECO:0000259" key="8">
    <source>
        <dbReference type="PROSITE" id="PS50928"/>
    </source>
</evidence>
<evidence type="ECO:0000256" key="6">
    <source>
        <dbReference type="ARBA" id="ARBA00023136"/>
    </source>
</evidence>
<feature type="transmembrane region" description="Helical" evidence="7">
    <location>
        <begin position="72"/>
        <end position="94"/>
    </location>
</feature>
<keyword evidence="6 7" id="KW-0472">Membrane</keyword>
<dbReference type="RefSeq" id="WP_115414796.1">
    <property type="nucleotide sequence ID" value="NZ_CP031356.1"/>
</dbReference>
<evidence type="ECO:0000313" key="11">
    <source>
        <dbReference type="Proteomes" id="UP000254236"/>
    </source>
</evidence>
<keyword evidence="5 7" id="KW-1133">Transmembrane helix</keyword>
<dbReference type="InterPro" id="IPR035906">
    <property type="entry name" value="MetI-like_sf"/>
</dbReference>
<dbReference type="AlphaFoldDB" id="A0A345YSZ7"/>
<dbReference type="KEGG" id="bsau:DWV08_16430"/>
<sequence>MLPHRSRLSVAVFLAPPLLLFGGGVLLPIVQSLGLSFYEWDGITGLDFVGLANYRELLLHDDVFRTALVNQLGYLAICLLLQVGGGLLVATLLISITRGREVLKVLYLMPAVISTPAIALLFQRVYSYEPVGLVNTLLNAVGLGALARPWLSDVSTVLAAVSAPEGWRFLGLYTVILYAALLAVPKELEEAASLDGANPLQVFTRIRFPHIMPVFVTTLIMATTYALRGFDIPFLLTNGGPGQASELVTTYMYKTAFTSGHYGSASAISVIIVLECLVAVGLILLLLRRKAA</sequence>
<keyword evidence="4 7" id="KW-0812">Transmembrane</keyword>
<evidence type="ECO:0000313" key="10">
    <source>
        <dbReference type="EMBL" id="RRR20898.1"/>
    </source>
</evidence>
<dbReference type="CDD" id="cd06261">
    <property type="entry name" value="TM_PBP2"/>
    <property type="match status" value="1"/>
</dbReference>
<feature type="transmembrane region" description="Helical" evidence="7">
    <location>
        <begin position="106"/>
        <end position="126"/>
    </location>
</feature>
<evidence type="ECO:0000313" key="9">
    <source>
        <dbReference type="EMBL" id="AXK47049.1"/>
    </source>
</evidence>
<dbReference type="GO" id="GO:0005886">
    <property type="term" value="C:plasma membrane"/>
    <property type="evidence" value="ECO:0007669"/>
    <property type="project" value="UniProtKB-SubCell"/>
</dbReference>
<feature type="transmembrane region" description="Helical" evidence="7">
    <location>
        <begin position="262"/>
        <end position="287"/>
    </location>
</feature>
<evidence type="ECO:0000313" key="12">
    <source>
        <dbReference type="Proteomes" id="UP000282185"/>
    </source>
</evidence>
<feature type="transmembrane region" description="Helical" evidence="7">
    <location>
        <begin position="166"/>
        <end position="185"/>
    </location>
</feature>
<evidence type="ECO:0000256" key="7">
    <source>
        <dbReference type="RuleBase" id="RU363032"/>
    </source>
</evidence>
<keyword evidence="2 7" id="KW-0813">Transport</keyword>
<dbReference type="SUPFAM" id="SSF161098">
    <property type="entry name" value="MetI-like"/>
    <property type="match status" value="1"/>
</dbReference>
<dbReference type="OrthoDB" id="145927at2"/>
<reference evidence="9 11" key="1">
    <citation type="submission" date="2018-07" db="EMBL/GenBank/DDBJ databases">
        <title>Brachybacterium saurashtrense DSM 23186 genome sequence.</title>
        <authorList>
            <person name="Guo L."/>
        </authorList>
    </citation>
    <scope>NUCLEOTIDE SEQUENCE [LARGE SCALE GENOMIC DNA]</scope>
    <source>
        <strain evidence="9 11">DSM 23186</strain>
    </source>
</reference>
<dbReference type="PANTHER" id="PTHR43227:SF8">
    <property type="entry name" value="DIACETYLCHITOBIOSE UPTAKE SYSTEM PERMEASE PROTEIN DASB"/>
    <property type="match status" value="1"/>
</dbReference>
<protein>
    <submittedName>
        <fullName evidence="10">Sugar ABC transporter permease</fullName>
    </submittedName>
</protein>
<accession>A0A345YSZ7</accession>
<keyword evidence="11" id="KW-1185">Reference proteome</keyword>
<name>A0A345YSZ7_9MICO</name>
<dbReference type="Proteomes" id="UP000254236">
    <property type="component" value="Chromosome"/>
</dbReference>
<feature type="domain" description="ABC transmembrane type-1" evidence="8">
    <location>
        <begin position="68"/>
        <end position="283"/>
    </location>
</feature>
<dbReference type="PROSITE" id="PS50928">
    <property type="entry name" value="ABC_TM1"/>
    <property type="match status" value="1"/>
</dbReference>
<organism evidence="10 12">
    <name type="scientific">Brachybacterium saurashtrense</name>
    <dbReference type="NCBI Taxonomy" id="556288"/>
    <lineage>
        <taxon>Bacteria</taxon>
        <taxon>Bacillati</taxon>
        <taxon>Actinomycetota</taxon>
        <taxon>Actinomycetes</taxon>
        <taxon>Micrococcales</taxon>
        <taxon>Dermabacteraceae</taxon>
        <taxon>Brachybacterium</taxon>
    </lineage>
</organism>
<dbReference type="GO" id="GO:0055085">
    <property type="term" value="P:transmembrane transport"/>
    <property type="evidence" value="ECO:0007669"/>
    <property type="project" value="InterPro"/>
</dbReference>
<evidence type="ECO:0000256" key="4">
    <source>
        <dbReference type="ARBA" id="ARBA00022692"/>
    </source>
</evidence>
<evidence type="ECO:0000256" key="2">
    <source>
        <dbReference type="ARBA" id="ARBA00022448"/>
    </source>
</evidence>